<name>A0A443SF28_9ACAR</name>
<dbReference type="InterPro" id="IPR036610">
    <property type="entry name" value="PEBP-like_sf"/>
</dbReference>
<dbReference type="STRING" id="299467.A0A443SF28"/>
<dbReference type="AlphaFoldDB" id="A0A443SF28"/>
<accession>A0A443SF28</accession>
<sequence>MESEAVIPDVIDKVPINELEVRYDNEANVKMGNVLTRVQAKKSPVHVSWPYEEDALYTLCMVDPDAPSRRRHFLREFQHWLVMNIPKNDISAGDSIYRYIGPGPPIGSGMHRYVFLVYKQPSKLMYNKSFGKSIPMLGRAKFSTKEFAKKYNLGEPIAGNFFQAQFASQRTQ</sequence>
<dbReference type="InterPro" id="IPR008914">
    <property type="entry name" value="PEBP"/>
</dbReference>
<evidence type="ECO:0000313" key="2">
    <source>
        <dbReference type="Proteomes" id="UP000288716"/>
    </source>
</evidence>
<dbReference type="Gene3D" id="3.90.280.10">
    <property type="entry name" value="PEBP-like"/>
    <property type="match status" value="1"/>
</dbReference>
<dbReference type="InterPro" id="IPR035810">
    <property type="entry name" value="PEBP_euk"/>
</dbReference>
<keyword evidence="2" id="KW-1185">Reference proteome</keyword>
<dbReference type="OrthoDB" id="2506647at2759"/>
<proteinExistence type="predicted"/>
<dbReference type="EMBL" id="NCKV01003045">
    <property type="protein sequence ID" value="RWS26117.1"/>
    <property type="molecule type" value="Genomic_DNA"/>
</dbReference>
<dbReference type="VEuPathDB" id="VectorBase:LDEU005925"/>
<gene>
    <name evidence="1" type="ORF">B4U80_04976</name>
</gene>
<evidence type="ECO:0000313" key="1">
    <source>
        <dbReference type="EMBL" id="RWS26117.1"/>
    </source>
</evidence>
<reference evidence="1 2" key="1">
    <citation type="journal article" date="2018" name="Gigascience">
        <title>Genomes of trombidid mites reveal novel predicted allergens and laterally-transferred genes associated with secondary metabolism.</title>
        <authorList>
            <person name="Dong X."/>
            <person name="Chaisiri K."/>
            <person name="Xia D."/>
            <person name="Armstrong S.D."/>
            <person name="Fang Y."/>
            <person name="Donnelly M.J."/>
            <person name="Kadowaki T."/>
            <person name="McGarry J.W."/>
            <person name="Darby A.C."/>
            <person name="Makepeace B.L."/>
        </authorList>
    </citation>
    <scope>NUCLEOTIDE SEQUENCE [LARGE SCALE GENOMIC DNA]</scope>
    <source>
        <strain evidence="1">UoL-UT</strain>
    </source>
</reference>
<dbReference type="Pfam" id="PF01161">
    <property type="entry name" value="PBP"/>
    <property type="match status" value="1"/>
</dbReference>
<organism evidence="1 2">
    <name type="scientific">Leptotrombidium deliense</name>
    <dbReference type="NCBI Taxonomy" id="299467"/>
    <lineage>
        <taxon>Eukaryota</taxon>
        <taxon>Metazoa</taxon>
        <taxon>Ecdysozoa</taxon>
        <taxon>Arthropoda</taxon>
        <taxon>Chelicerata</taxon>
        <taxon>Arachnida</taxon>
        <taxon>Acari</taxon>
        <taxon>Acariformes</taxon>
        <taxon>Trombidiformes</taxon>
        <taxon>Prostigmata</taxon>
        <taxon>Anystina</taxon>
        <taxon>Parasitengona</taxon>
        <taxon>Trombiculoidea</taxon>
        <taxon>Trombiculidae</taxon>
        <taxon>Leptotrombidium</taxon>
    </lineage>
</organism>
<dbReference type="SUPFAM" id="SSF49777">
    <property type="entry name" value="PEBP-like"/>
    <property type="match status" value="1"/>
</dbReference>
<comment type="caution">
    <text evidence="1">The sequence shown here is derived from an EMBL/GenBank/DDBJ whole genome shotgun (WGS) entry which is preliminary data.</text>
</comment>
<dbReference type="PANTHER" id="PTHR11362">
    <property type="entry name" value="PHOSPHATIDYLETHANOLAMINE-BINDING PROTEIN"/>
    <property type="match status" value="1"/>
</dbReference>
<dbReference type="CDD" id="cd00866">
    <property type="entry name" value="PEBP_euk"/>
    <property type="match status" value="1"/>
</dbReference>
<protein>
    <submittedName>
        <fullName evidence="1">Protein D2-like isoform X2</fullName>
    </submittedName>
</protein>
<dbReference type="Proteomes" id="UP000288716">
    <property type="component" value="Unassembled WGS sequence"/>
</dbReference>
<dbReference type="PANTHER" id="PTHR11362:SF82">
    <property type="entry name" value="PHOSPHATIDYLETHANOLAMINE-BINDING PROTEIN 4"/>
    <property type="match status" value="1"/>
</dbReference>